<evidence type="ECO:0000313" key="2">
    <source>
        <dbReference type="EMBL" id="NYI69250.1"/>
    </source>
</evidence>
<proteinExistence type="predicted"/>
<keyword evidence="3" id="KW-1185">Reference proteome</keyword>
<evidence type="ECO:0000313" key="3">
    <source>
        <dbReference type="Proteomes" id="UP000539111"/>
    </source>
</evidence>
<reference evidence="2 3" key="1">
    <citation type="submission" date="2020-07" db="EMBL/GenBank/DDBJ databases">
        <title>Sequencing the genomes of 1000 actinobacteria strains.</title>
        <authorList>
            <person name="Klenk H.-P."/>
        </authorList>
    </citation>
    <scope>NUCLEOTIDE SEQUENCE [LARGE SCALE GENOMIC DNA]</scope>
    <source>
        <strain evidence="2 3">DSM 26341</strain>
    </source>
</reference>
<dbReference type="EMBL" id="JACBZP010000001">
    <property type="protein sequence ID" value="NYI69250.1"/>
    <property type="molecule type" value="Genomic_DNA"/>
</dbReference>
<dbReference type="Proteomes" id="UP000539111">
    <property type="component" value="Unassembled WGS sequence"/>
</dbReference>
<keyword evidence="1" id="KW-0812">Transmembrane</keyword>
<keyword evidence="1" id="KW-1133">Transmembrane helix</keyword>
<dbReference type="Pfam" id="PF19136">
    <property type="entry name" value="DUF5819"/>
    <property type="match status" value="1"/>
</dbReference>
<dbReference type="InterPro" id="IPR043857">
    <property type="entry name" value="DUF5819"/>
</dbReference>
<comment type="caution">
    <text evidence="2">The sequence shown here is derived from an EMBL/GenBank/DDBJ whole genome shotgun (WGS) entry which is preliminary data.</text>
</comment>
<name>A0A7Z0D5G9_9MICO</name>
<dbReference type="RefSeq" id="WP_179429505.1">
    <property type="nucleotide sequence ID" value="NZ_JACBZP010000001.1"/>
</dbReference>
<feature type="transmembrane region" description="Helical" evidence="1">
    <location>
        <begin position="20"/>
        <end position="41"/>
    </location>
</feature>
<dbReference type="AlphaFoldDB" id="A0A7Z0D5G9"/>
<sequence length="257" mass="28429">MPLTHRAAGGQHSGRRRWYVRLVAALLAAALAWHMLAGFIWSSGSSPIRNVVGATTLNSYMLPMFGQSWSVFAPNPIRSNTSFDVRATKPGTDEPTQWYSISGRDVDMAIKHHLLPSRLYLTNFQLMSHYRSAFDKLNDDGQAAVGTSYKNPSWSSALRNRLAGGSEASPDVATFISNARAVNALASAVAEARWGEHIDRVQIRTINTPVPPYDDRLDDDYHAQSTYIMTGWRPVSDVKNVDSTTINRMYGAKAGNR</sequence>
<gene>
    <name evidence="2" type="ORF">BJY26_003556</name>
</gene>
<organism evidence="2 3">
    <name type="scientific">Spelaeicoccus albus</name>
    <dbReference type="NCBI Taxonomy" id="1280376"/>
    <lineage>
        <taxon>Bacteria</taxon>
        <taxon>Bacillati</taxon>
        <taxon>Actinomycetota</taxon>
        <taxon>Actinomycetes</taxon>
        <taxon>Micrococcales</taxon>
        <taxon>Brevibacteriaceae</taxon>
        <taxon>Spelaeicoccus</taxon>
    </lineage>
</organism>
<evidence type="ECO:0000256" key="1">
    <source>
        <dbReference type="SAM" id="Phobius"/>
    </source>
</evidence>
<keyword evidence="1" id="KW-0472">Membrane</keyword>
<accession>A0A7Z0D5G9</accession>
<protein>
    <submittedName>
        <fullName evidence="2">Uncharacterized protein</fullName>
    </submittedName>
</protein>